<keyword evidence="1" id="KW-0472">Membrane</keyword>
<name>A0A934N635_9BACT</name>
<dbReference type="Proteomes" id="UP000606991">
    <property type="component" value="Unassembled WGS sequence"/>
</dbReference>
<evidence type="ECO:0000256" key="1">
    <source>
        <dbReference type="SAM" id="Phobius"/>
    </source>
</evidence>
<proteinExistence type="predicted"/>
<feature type="transmembrane region" description="Helical" evidence="1">
    <location>
        <begin position="6"/>
        <end position="23"/>
    </location>
</feature>
<keyword evidence="1" id="KW-1133">Transmembrane helix</keyword>
<gene>
    <name evidence="2" type="ORF">JF886_11640</name>
</gene>
<evidence type="ECO:0000313" key="3">
    <source>
        <dbReference type="Proteomes" id="UP000606991"/>
    </source>
</evidence>
<protein>
    <submittedName>
        <fullName evidence="2">Pilus assembly protein</fullName>
    </submittedName>
</protein>
<dbReference type="EMBL" id="JAEKNS010000122">
    <property type="protein sequence ID" value="MBJ7595488.1"/>
    <property type="molecule type" value="Genomic_DNA"/>
</dbReference>
<evidence type="ECO:0000313" key="2">
    <source>
        <dbReference type="EMBL" id="MBJ7595488.1"/>
    </source>
</evidence>
<organism evidence="2 3">
    <name type="scientific">Candidatus Aeolococcus gillhamiae</name>
    <dbReference type="NCBI Taxonomy" id="3127015"/>
    <lineage>
        <taxon>Bacteria</taxon>
        <taxon>Bacillati</taxon>
        <taxon>Candidatus Dormiibacterota</taxon>
        <taxon>Candidatus Dormibacteria</taxon>
        <taxon>Candidatus Aeolococcales</taxon>
        <taxon>Candidatus Aeolococcaceae</taxon>
        <taxon>Candidatus Aeolococcus</taxon>
    </lineage>
</organism>
<keyword evidence="1" id="KW-0812">Transmembrane</keyword>
<accession>A0A934N635</accession>
<dbReference type="AlphaFoldDB" id="A0A934N635"/>
<comment type="caution">
    <text evidence="2">The sequence shown here is derived from an EMBL/GenBank/DDBJ whole genome shotgun (WGS) entry which is preliminary data.</text>
</comment>
<reference evidence="2 3" key="1">
    <citation type="submission" date="2020-10" db="EMBL/GenBank/DDBJ databases">
        <title>Ca. Dormibacterota MAGs.</title>
        <authorList>
            <person name="Montgomery K."/>
        </authorList>
    </citation>
    <scope>NUCLEOTIDE SEQUENCE [LARGE SCALE GENOMIC DNA]</scope>
    <source>
        <strain evidence="2">SC8812_S17_18</strain>
    </source>
</reference>
<sequence length="39" mass="4096">MVEYAFILVLVAMVVIVSVVILGKQTGNLYSNISSGLGP</sequence>